<evidence type="ECO:0000313" key="2">
    <source>
        <dbReference type="Proteomes" id="UP001377168"/>
    </source>
</evidence>
<protein>
    <submittedName>
        <fullName evidence="1">Amidohydrolase family protein</fullName>
    </submittedName>
</protein>
<evidence type="ECO:0000313" key="1">
    <source>
        <dbReference type="EMBL" id="MEJ8637390.1"/>
    </source>
</evidence>
<organism evidence="1 2">
    <name type="scientific">Streptomyces achmelvichensis</name>
    <dbReference type="NCBI Taxonomy" id="3134111"/>
    <lineage>
        <taxon>Bacteria</taxon>
        <taxon>Bacillati</taxon>
        <taxon>Actinomycetota</taxon>
        <taxon>Actinomycetes</taxon>
        <taxon>Kitasatosporales</taxon>
        <taxon>Streptomycetaceae</taxon>
        <taxon>Streptomyces</taxon>
    </lineage>
</organism>
<comment type="caution">
    <text evidence="1">The sequence shown here is derived from an EMBL/GenBank/DDBJ whole genome shotgun (WGS) entry which is preliminary data.</text>
</comment>
<sequence length="233" mass="25132">MTVIDINRMLGPLLYDEVASRDPEGLAAELDRLHIDSACVVHTHAVYGDPRDGNASLAAARGPRLRPVPVLIPGPLGTGDVPAGRLVRLCPGEHRWSLTGEHSLALAAELAGRRATVLLAWETVTAAEVRRFADARPTLRIVLTGTGYRSMRELAELMDVHEELSVDTSTLAGHLQVEWFAARYGARRVLFGTGAPVTDDAGPRYQLDTLDLPKSDTALIAGGNALRLLDEHP</sequence>
<gene>
    <name evidence="1" type="ORF">WKI67_28890</name>
</gene>
<dbReference type="Proteomes" id="UP001377168">
    <property type="component" value="Unassembled WGS sequence"/>
</dbReference>
<accession>A0ACC6Q1H5</accession>
<keyword evidence="2" id="KW-1185">Reference proteome</keyword>
<name>A0ACC6Q1H5_9ACTN</name>
<reference evidence="1" key="1">
    <citation type="submission" date="2024-03" db="EMBL/GenBank/DDBJ databases">
        <title>Novel Streptomyces species of biotechnological and ecological value are a feature of Machair soil.</title>
        <authorList>
            <person name="Prole J.R."/>
            <person name="Goodfellow M."/>
            <person name="Allenby N."/>
            <person name="Ward A.C."/>
        </authorList>
    </citation>
    <scope>NUCLEOTIDE SEQUENCE</scope>
    <source>
        <strain evidence="1">MS2.AVA.5</strain>
    </source>
</reference>
<proteinExistence type="predicted"/>
<dbReference type="EMBL" id="JBBKAJ010000022">
    <property type="protein sequence ID" value="MEJ8637390.1"/>
    <property type="molecule type" value="Genomic_DNA"/>
</dbReference>